<protein>
    <submittedName>
        <fullName evidence="2">Uncharacterized protein</fullName>
    </submittedName>
</protein>
<feature type="region of interest" description="Disordered" evidence="1">
    <location>
        <begin position="80"/>
        <end position="103"/>
    </location>
</feature>
<evidence type="ECO:0000256" key="1">
    <source>
        <dbReference type="SAM" id="MobiDB-lite"/>
    </source>
</evidence>
<sequence length="161" mass="16923">MSPSTFPPFLRPDHTSHFIKYAVPIPPANILGTATTLTLSSNPNPDIPCPLVHPYASLAPKNRVNPSKIACPAPLHTIGSARATGASEGDRRVPGSDGRGRGAGDGCAKLEHLEEGFLEGEAKAASSLVGEMRLREVRSAPNGLRRATKAELRGAGRSGWL</sequence>
<dbReference type="Proteomes" id="UP000070544">
    <property type="component" value="Unassembled WGS sequence"/>
</dbReference>
<accession>A0A139A341</accession>
<evidence type="ECO:0000313" key="2">
    <source>
        <dbReference type="EMBL" id="KXS11089.1"/>
    </source>
</evidence>
<evidence type="ECO:0000313" key="3">
    <source>
        <dbReference type="Proteomes" id="UP000070544"/>
    </source>
</evidence>
<dbReference type="EMBL" id="KQ965809">
    <property type="protein sequence ID" value="KXS11089.1"/>
    <property type="molecule type" value="Genomic_DNA"/>
</dbReference>
<gene>
    <name evidence="2" type="ORF">M427DRAFT_47512</name>
</gene>
<feature type="compositionally biased region" description="Basic and acidic residues" evidence="1">
    <location>
        <begin position="88"/>
        <end position="103"/>
    </location>
</feature>
<dbReference type="AlphaFoldDB" id="A0A139A341"/>
<organism evidence="2 3">
    <name type="scientific">Gonapodya prolifera (strain JEL478)</name>
    <name type="common">Monoblepharis prolifera</name>
    <dbReference type="NCBI Taxonomy" id="1344416"/>
    <lineage>
        <taxon>Eukaryota</taxon>
        <taxon>Fungi</taxon>
        <taxon>Fungi incertae sedis</taxon>
        <taxon>Chytridiomycota</taxon>
        <taxon>Chytridiomycota incertae sedis</taxon>
        <taxon>Monoblepharidomycetes</taxon>
        <taxon>Monoblepharidales</taxon>
        <taxon>Gonapodyaceae</taxon>
        <taxon>Gonapodya</taxon>
    </lineage>
</organism>
<proteinExistence type="predicted"/>
<name>A0A139A341_GONPJ</name>
<reference evidence="2 3" key="1">
    <citation type="journal article" date="2015" name="Genome Biol. Evol.">
        <title>Phylogenomic analyses indicate that early fungi evolved digesting cell walls of algal ancestors of land plants.</title>
        <authorList>
            <person name="Chang Y."/>
            <person name="Wang S."/>
            <person name="Sekimoto S."/>
            <person name="Aerts A.L."/>
            <person name="Choi C."/>
            <person name="Clum A."/>
            <person name="LaButti K.M."/>
            <person name="Lindquist E.A."/>
            <person name="Yee Ngan C."/>
            <person name="Ohm R.A."/>
            <person name="Salamov A.A."/>
            <person name="Grigoriev I.V."/>
            <person name="Spatafora J.W."/>
            <person name="Berbee M.L."/>
        </authorList>
    </citation>
    <scope>NUCLEOTIDE SEQUENCE [LARGE SCALE GENOMIC DNA]</scope>
    <source>
        <strain evidence="2 3">JEL478</strain>
    </source>
</reference>
<keyword evidence="3" id="KW-1185">Reference proteome</keyword>